<dbReference type="Proteomes" id="UP001497482">
    <property type="component" value="Chromosome 6"/>
</dbReference>
<dbReference type="EMBL" id="OZ035828">
    <property type="protein sequence ID" value="CAL1608861.1"/>
    <property type="molecule type" value="Genomic_DNA"/>
</dbReference>
<proteinExistence type="predicted"/>
<protein>
    <submittedName>
        <fullName evidence="1">Uncharacterized protein</fullName>
    </submittedName>
</protein>
<keyword evidence="2" id="KW-1185">Reference proteome</keyword>
<evidence type="ECO:0000313" key="1">
    <source>
        <dbReference type="EMBL" id="CAL1608861.1"/>
    </source>
</evidence>
<reference evidence="1 2" key="1">
    <citation type="submission" date="2024-04" db="EMBL/GenBank/DDBJ databases">
        <authorList>
            <person name="Waldvogel A.-M."/>
            <person name="Schoenle A."/>
        </authorList>
    </citation>
    <scope>NUCLEOTIDE SEQUENCE [LARGE SCALE GENOMIC DNA]</scope>
</reference>
<accession>A0AAV2M666</accession>
<dbReference type="AlphaFoldDB" id="A0AAV2M666"/>
<name>A0AAV2M666_KNICA</name>
<sequence length="90" mass="9771">MGSVLLNSNGHAQPSARGHLEERIGGVLDFYLLLGPEPPASVVQQYLEAASQASVQALGSIRCRWLGHSYCHLGVCQGHEELRHTQLVPQ</sequence>
<evidence type="ECO:0000313" key="2">
    <source>
        <dbReference type="Proteomes" id="UP001497482"/>
    </source>
</evidence>
<organism evidence="1 2">
    <name type="scientific">Knipowitschia caucasica</name>
    <name type="common">Caucasian dwarf goby</name>
    <name type="synonym">Pomatoschistus caucasicus</name>
    <dbReference type="NCBI Taxonomy" id="637954"/>
    <lineage>
        <taxon>Eukaryota</taxon>
        <taxon>Metazoa</taxon>
        <taxon>Chordata</taxon>
        <taxon>Craniata</taxon>
        <taxon>Vertebrata</taxon>
        <taxon>Euteleostomi</taxon>
        <taxon>Actinopterygii</taxon>
        <taxon>Neopterygii</taxon>
        <taxon>Teleostei</taxon>
        <taxon>Neoteleostei</taxon>
        <taxon>Acanthomorphata</taxon>
        <taxon>Gobiaria</taxon>
        <taxon>Gobiiformes</taxon>
        <taxon>Gobioidei</taxon>
        <taxon>Gobiidae</taxon>
        <taxon>Gobiinae</taxon>
        <taxon>Knipowitschia</taxon>
    </lineage>
</organism>
<gene>
    <name evidence="1" type="ORF">KC01_LOCUS35711</name>
</gene>